<evidence type="ECO:0000313" key="6">
    <source>
        <dbReference type="EMBL" id="PKA51893.1"/>
    </source>
</evidence>
<dbReference type="SUPFAM" id="SSF48371">
    <property type="entry name" value="ARM repeat"/>
    <property type="match status" value="3"/>
</dbReference>
<dbReference type="STRING" id="1088818.A0A2I0A8K3"/>
<evidence type="ECO:0000256" key="4">
    <source>
        <dbReference type="ARBA" id="ARBA00022679"/>
    </source>
</evidence>
<feature type="domain" description="U-box" evidence="5">
    <location>
        <begin position="279"/>
        <end position="358"/>
    </location>
</feature>
<dbReference type="UniPathway" id="UPA00143"/>
<dbReference type="InterPro" id="IPR016024">
    <property type="entry name" value="ARM-type_fold"/>
</dbReference>
<comment type="pathway">
    <text evidence="2">Protein modification; protein ubiquitination.</text>
</comment>
<dbReference type="GO" id="GO:0016567">
    <property type="term" value="P:protein ubiquitination"/>
    <property type="evidence" value="ECO:0007669"/>
    <property type="project" value="UniProtKB-UniPathway"/>
</dbReference>
<comment type="catalytic activity">
    <reaction evidence="1">
        <text>S-ubiquitinyl-[E2 ubiquitin-conjugating enzyme]-L-cysteine + [acceptor protein]-L-lysine = [E2 ubiquitin-conjugating enzyme]-L-cysteine + N(6)-ubiquitinyl-[acceptor protein]-L-lysine.</text>
        <dbReference type="EC" id="2.3.2.27"/>
    </reaction>
</comment>
<organism evidence="6 7">
    <name type="scientific">Apostasia shenzhenica</name>
    <dbReference type="NCBI Taxonomy" id="1088818"/>
    <lineage>
        <taxon>Eukaryota</taxon>
        <taxon>Viridiplantae</taxon>
        <taxon>Streptophyta</taxon>
        <taxon>Embryophyta</taxon>
        <taxon>Tracheophyta</taxon>
        <taxon>Spermatophyta</taxon>
        <taxon>Magnoliopsida</taxon>
        <taxon>Liliopsida</taxon>
        <taxon>Asparagales</taxon>
        <taxon>Orchidaceae</taxon>
        <taxon>Apostasioideae</taxon>
        <taxon>Apostasia</taxon>
    </lineage>
</organism>
<dbReference type="SMART" id="SM00185">
    <property type="entry name" value="ARM"/>
    <property type="match status" value="4"/>
</dbReference>
<protein>
    <recommendedName>
        <fullName evidence="3">RING-type E3 ubiquitin transferase</fullName>
        <ecNumber evidence="3">2.3.2.27</ecNumber>
    </recommendedName>
</protein>
<dbReference type="InterPro" id="IPR013083">
    <property type="entry name" value="Znf_RING/FYVE/PHD"/>
</dbReference>
<dbReference type="InterPro" id="IPR045210">
    <property type="entry name" value="RING-Ubox_PUB"/>
</dbReference>
<dbReference type="GO" id="GO:0061630">
    <property type="term" value="F:ubiquitin protein ligase activity"/>
    <property type="evidence" value="ECO:0007669"/>
    <property type="project" value="UniProtKB-EC"/>
</dbReference>
<dbReference type="PANTHER" id="PTHR45958">
    <property type="entry name" value="RING-TYPE E3 UBIQUITIN TRANSFERASE"/>
    <property type="match status" value="1"/>
</dbReference>
<dbReference type="PROSITE" id="PS51698">
    <property type="entry name" value="U_BOX"/>
    <property type="match status" value="1"/>
</dbReference>
<dbReference type="Pfam" id="PF04564">
    <property type="entry name" value="U-box"/>
    <property type="match status" value="1"/>
</dbReference>
<dbReference type="AlphaFoldDB" id="A0A2I0A8K3"/>
<name>A0A2I0A8K3_9ASPA</name>
<dbReference type="PANTHER" id="PTHR45958:SF14">
    <property type="entry name" value="RING-TYPE E3 UBIQUITIN TRANSFERASE"/>
    <property type="match status" value="1"/>
</dbReference>
<reference evidence="6 7" key="1">
    <citation type="journal article" date="2017" name="Nature">
        <title>The Apostasia genome and the evolution of orchids.</title>
        <authorList>
            <person name="Zhang G.Q."/>
            <person name="Liu K.W."/>
            <person name="Li Z."/>
            <person name="Lohaus R."/>
            <person name="Hsiao Y.Y."/>
            <person name="Niu S.C."/>
            <person name="Wang J.Y."/>
            <person name="Lin Y.C."/>
            <person name="Xu Q."/>
            <person name="Chen L.J."/>
            <person name="Yoshida K."/>
            <person name="Fujiwara S."/>
            <person name="Wang Z.W."/>
            <person name="Zhang Y.Q."/>
            <person name="Mitsuda N."/>
            <person name="Wang M."/>
            <person name="Liu G.H."/>
            <person name="Pecoraro L."/>
            <person name="Huang H.X."/>
            <person name="Xiao X.J."/>
            <person name="Lin M."/>
            <person name="Wu X.Y."/>
            <person name="Wu W.L."/>
            <person name="Chen Y.Y."/>
            <person name="Chang S.B."/>
            <person name="Sakamoto S."/>
            <person name="Ohme-Takagi M."/>
            <person name="Yagi M."/>
            <person name="Zeng S.J."/>
            <person name="Shen C.Y."/>
            <person name="Yeh C.M."/>
            <person name="Luo Y.B."/>
            <person name="Tsai W.C."/>
            <person name="Van de Peer Y."/>
            <person name="Liu Z.J."/>
        </authorList>
    </citation>
    <scope>NUCLEOTIDE SEQUENCE [LARGE SCALE GENOMIC DNA]</scope>
    <source>
        <strain evidence="7">cv. Shenzhen</strain>
        <tissue evidence="6">Stem</tissue>
    </source>
</reference>
<accession>A0A2I0A8K3</accession>
<dbReference type="InterPro" id="IPR011989">
    <property type="entry name" value="ARM-like"/>
</dbReference>
<evidence type="ECO:0000313" key="7">
    <source>
        <dbReference type="Proteomes" id="UP000236161"/>
    </source>
</evidence>
<keyword evidence="4" id="KW-0808">Transferase</keyword>
<gene>
    <name evidence="6" type="primary">PUB44</name>
    <name evidence="6" type="ORF">AXF42_Ash008122</name>
</gene>
<evidence type="ECO:0000256" key="2">
    <source>
        <dbReference type="ARBA" id="ARBA00004906"/>
    </source>
</evidence>
<evidence type="ECO:0000259" key="5">
    <source>
        <dbReference type="PROSITE" id="PS51698"/>
    </source>
</evidence>
<evidence type="ECO:0000256" key="3">
    <source>
        <dbReference type="ARBA" id="ARBA00012483"/>
    </source>
</evidence>
<proteinExistence type="predicted"/>
<dbReference type="InterPro" id="IPR000225">
    <property type="entry name" value="Armadillo"/>
</dbReference>
<evidence type="ECO:0000256" key="1">
    <source>
        <dbReference type="ARBA" id="ARBA00000900"/>
    </source>
</evidence>
<dbReference type="OrthoDB" id="629492at2759"/>
<dbReference type="Proteomes" id="UP000236161">
    <property type="component" value="Unassembled WGS sequence"/>
</dbReference>
<sequence>MNSTAASPPAPPPPPLAAAAAALDSIVLTLAEICAAEDDDYAWDPPRRFTSCARRLQLLAQQLATLADLSSPAAITALRGISGELEASRAALSAYRRPSRILVLINCLPLCASIRSHASAIASSLALIDPALSTLPDLRKKAADLSRDLLQSDLRVNTFFLCLLFCLKFSHWNLNKQVTDMEERVYRTLQKEAELRPNSKAVQSAIIMDLARALGADPGDHARLSEHIRQLRSDLAGSSSVAERKILMSLEKIFDSWSTEPIVATASPDADFEENAQISPFKSFICPLTKEVMKDPVVLESLQTYDRSAIEKWFERCRDDGRVPTCPMTGQEQLTLDLKRNIGLAGAIEEWVNRNIEAQIKVALHCLGEGGLNSEESVGKVLDSVYGISEEHPEFRYRIRNAGIVDLVMRMLKEQSKNMGSHLRWKTLMTMHSMARDEESKLIMLKESMTRLAIRSLSETSEKEKEYALRILLHFSYDEEFSSKLAQEKGALCLLISIAGNSDQPTLSNLAEDILKNTERIEGNVEFLATEGRYYPLLKRLCEGTEEDRMEMAKLIGKMNLTNSGKEYIARKGGKVLVCMLPTKIDGAEASLEALYNLSSFSDNAAILVGQGLLPALVEILFLKQLEVSSNMEELAAQITARIVANPGHWETSFADKEGHEMQSEFMIHKLLGVLETGSCKYKAAILHILGGITTSPKTSELAAAHIKRSNGIQAIIPYINNSEDTDTCRAPAFRLLSLLSEKLGQDLIQELRALGKLPFLKERLLDSQYPIAMKTDIVYILSNLPFSEEEVKNILGPDLLTWAVNNLKMQRSYSIGKHSKVEQSMIEALLGLLLHYARSHDPNILSLVQETHLLSIYRKQLGNHSNCRAKQRGSLGLKCLSESAGLSTMIRDSEPQPPSGFCAPLILLCRKSRMASVPCSLHNTVCAEDSSFCLLKGKAIKPLIDLMEDDSVDVQIAAVEALSTLVSDNLRRAAVEILNELGLCKAAFSLVKEAGSGGLQERVVFMVDKLLQVKSLSEEYSMDPDLVKALVEALKNGNANAKGYAQNALKNLNKISGIGGRTST</sequence>
<dbReference type="EMBL" id="KZ452012">
    <property type="protein sequence ID" value="PKA51893.1"/>
    <property type="molecule type" value="Genomic_DNA"/>
</dbReference>
<dbReference type="InterPro" id="IPR003613">
    <property type="entry name" value="Ubox_domain"/>
</dbReference>
<dbReference type="CDD" id="cd16664">
    <property type="entry name" value="RING-Ubox_PUB"/>
    <property type="match status" value="1"/>
</dbReference>
<dbReference type="InterPro" id="IPR052608">
    <property type="entry name" value="U-box_domain_protein"/>
</dbReference>
<keyword evidence="7" id="KW-1185">Reference proteome</keyword>
<dbReference type="Gene3D" id="1.25.10.10">
    <property type="entry name" value="Leucine-rich Repeat Variant"/>
    <property type="match status" value="2"/>
</dbReference>
<dbReference type="EC" id="2.3.2.27" evidence="3"/>
<dbReference type="SMART" id="SM00504">
    <property type="entry name" value="Ubox"/>
    <property type="match status" value="1"/>
</dbReference>
<dbReference type="Gene3D" id="3.30.40.10">
    <property type="entry name" value="Zinc/RING finger domain, C3HC4 (zinc finger)"/>
    <property type="match status" value="1"/>
</dbReference>
<dbReference type="SUPFAM" id="SSF57850">
    <property type="entry name" value="RING/U-box"/>
    <property type="match status" value="1"/>
</dbReference>